<dbReference type="Proteomes" id="UP000636800">
    <property type="component" value="Chromosome 5"/>
</dbReference>
<dbReference type="PANTHER" id="PTHR46087">
    <property type="entry name" value="PUTATIVE, EXPRESSED-RELATED"/>
    <property type="match status" value="1"/>
</dbReference>
<accession>A0A835QTU5</accession>
<evidence type="ECO:0000313" key="2">
    <source>
        <dbReference type="EMBL" id="KAG0479555.1"/>
    </source>
</evidence>
<sequence>MGVVSRKVFPICETLCFFCPSLRARSRQPMKRYKKLLAEIFPRSQDEEPNDRRIGKLCDYAAKNPLRLPKITSYLEQRCYKELRNEQFGFAKVIMCIYRRLLTSCREQMPLFASSLLSIIHTLLDQTRQHEMRVIGCVTLFDFVNSQVDGTYQFNLEGLIPRLCQLVQEMGQDKNVLHLHSAGLQALSSMIWFMGEYSHISSEFDDIVSVVLENYEESQKKPENGSENDDASGDRWVQEVRKAEGHVSPSPLSRIPTWKNIINDKTLVNLTTDEAKIPNFWSRVCLHNMAKLFKEATTMRRVLESLFRYFDANDAWSPQCGLALCALLDLQLLIEKSGQNTHLLISILVKHLDHKSIQKQPDMQLNIVEVTSKLAEHSKAQTSVAMIGAITDLVRHMRKTMQGALGNQDSGCDLEWSKKFHNALDNCLVHLSKKVHDAGPVLDMLAVMLENISSTNASVARITISAVYRIAQMIASVPNVTYQNKVFPEALFHQLLLAMAHPDCETRVGAHRIFSIVLVPSSLCPYPSANLESTQKYDLKRTLSRTVSVFSSSAALFDKLRRDKLSFRENSSQEVGQHDGKFDAKLNKLQSSKSNTARLSRMQSSSKTDAGLSKLQSSKSWLHSMKGPLPPAEEDSVGNTEKEMELVALRLSSRQITLLLSSMWAQARFPGNVPRNFEAIAHTYGLTLLFSRAKASQNDVLIKSFQLAFSLRNTSLDGQGLLPASRRRSLFTVATYMIVLSSKAFNIAPLTPIAKLSLNEKTADPFLHLINDSKLQATCTPNRQMNEYGSKDNEDAASVSLSALELSESQSKESMAATIMNFVRELSEDERSSLRKQLLCEFMPDDICPLGAQLIESPPQIAPFDSKHDYASQEQVMPPLFVIDDDANVEVCERPEDPLLQLNTNSTCLLSINELLETVLDTTIEVGRFSVSTTPDVPFKEMTSHCEALLMGKQQKMSVFMNAQQEQEIMLINFSQDRNEENQTPYMGINPFQKSRNPFVDGPECSTRQRTQHRGTMLPCSSEYEYQPQFLRLPASSPFDNFLKAAGC</sequence>
<dbReference type="OrthoDB" id="2020542at2759"/>
<dbReference type="InterPro" id="IPR049152">
    <property type="entry name" value="EFR3-like_ARM"/>
</dbReference>
<name>A0A835QTU5_VANPL</name>
<protein>
    <recommendedName>
        <fullName evidence="4">ARM repeat superfamily protein</fullName>
    </recommendedName>
</protein>
<comment type="caution">
    <text evidence="2">The sequence shown here is derived from an EMBL/GenBank/DDBJ whole genome shotgun (WGS) entry which is preliminary data.</text>
</comment>
<organism evidence="2 3">
    <name type="scientific">Vanilla planifolia</name>
    <name type="common">Vanilla</name>
    <dbReference type="NCBI Taxonomy" id="51239"/>
    <lineage>
        <taxon>Eukaryota</taxon>
        <taxon>Viridiplantae</taxon>
        <taxon>Streptophyta</taxon>
        <taxon>Embryophyta</taxon>
        <taxon>Tracheophyta</taxon>
        <taxon>Spermatophyta</taxon>
        <taxon>Magnoliopsida</taxon>
        <taxon>Liliopsida</taxon>
        <taxon>Asparagales</taxon>
        <taxon>Orchidaceae</taxon>
        <taxon>Vanilloideae</taxon>
        <taxon>Vanilleae</taxon>
        <taxon>Vanilla</taxon>
    </lineage>
</organism>
<dbReference type="EMBL" id="JADCNL010000005">
    <property type="protein sequence ID" value="KAG0479555.1"/>
    <property type="molecule type" value="Genomic_DNA"/>
</dbReference>
<evidence type="ECO:0008006" key="4">
    <source>
        <dbReference type="Google" id="ProtNLM"/>
    </source>
</evidence>
<reference evidence="2 3" key="1">
    <citation type="journal article" date="2020" name="Nat. Food">
        <title>A phased Vanilla planifolia genome enables genetic improvement of flavour and production.</title>
        <authorList>
            <person name="Hasing T."/>
            <person name="Tang H."/>
            <person name="Brym M."/>
            <person name="Khazi F."/>
            <person name="Huang T."/>
            <person name="Chambers A.H."/>
        </authorList>
    </citation>
    <scope>NUCLEOTIDE SEQUENCE [LARGE SCALE GENOMIC DNA]</scope>
    <source>
        <tissue evidence="2">Leaf</tissue>
    </source>
</reference>
<dbReference type="InterPro" id="IPR016024">
    <property type="entry name" value="ARM-type_fold"/>
</dbReference>
<dbReference type="SUPFAM" id="SSF48371">
    <property type="entry name" value="ARM repeat"/>
    <property type="match status" value="1"/>
</dbReference>
<proteinExistence type="predicted"/>
<dbReference type="PANTHER" id="PTHR46087:SF20">
    <property type="entry name" value="OS02G0143200 PROTEIN"/>
    <property type="match status" value="1"/>
</dbReference>
<dbReference type="Pfam" id="PF21052">
    <property type="entry name" value="EFR3_ARM"/>
    <property type="match status" value="1"/>
</dbReference>
<dbReference type="InterPro" id="IPR055296">
    <property type="entry name" value="SRL2-like"/>
</dbReference>
<evidence type="ECO:0000313" key="3">
    <source>
        <dbReference type="Proteomes" id="UP000636800"/>
    </source>
</evidence>
<feature type="region of interest" description="Disordered" evidence="1">
    <location>
        <begin position="593"/>
        <end position="612"/>
    </location>
</feature>
<keyword evidence="3" id="KW-1185">Reference proteome</keyword>
<evidence type="ECO:0000256" key="1">
    <source>
        <dbReference type="SAM" id="MobiDB-lite"/>
    </source>
</evidence>
<gene>
    <name evidence="2" type="ORF">HPP92_010413</name>
</gene>
<dbReference type="AlphaFoldDB" id="A0A835QTU5"/>